<evidence type="ECO:0000256" key="6">
    <source>
        <dbReference type="ARBA" id="ARBA00022741"/>
    </source>
</evidence>
<evidence type="ECO:0000256" key="3">
    <source>
        <dbReference type="ARBA" id="ARBA00017144"/>
    </source>
</evidence>
<accession>A0A9D1D560</accession>
<dbReference type="PANTHER" id="PTHR10344">
    <property type="entry name" value="THYMIDYLATE KINASE"/>
    <property type="match status" value="1"/>
</dbReference>
<reference evidence="14" key="2">
    <citation type="journal article" date="2021" name="PeerJ">
        <title>Extensive microbial diversity within the chicken gut microbiome revealed by metagenomics and culture.</title>
        <authorList>
            <person name="Gilroy R."/>
            <person name="Ravi A."/>
            <person name="Getino M."/>
            <person name="Pursley I."/>
            <person name="Horton D.L."/>
            <person name="Alikhan N.F."/>
            <person name="Baker D."/>
            <person name="Gharbi K."/>
            <person name="Hall N."/>
            <person name="Watson M."/>
            <person name="Adriaenssens E.M."/>
            <person name="Foster-Nyarko E."/>
            <person name="Jarju S."/>
            <person name="Secka A."/>
            <person name="Antonio M."/>
            <person name="Oren A."/>
            <person name="Chaudhuri R.R."/>
            <person name="La Ragione R."/>
            <person name="Hildebrand F."/>
            <person name="Pallen M.J."/>
        </authorList>
    </citation>
    <scope>NUCLEOTIDE SEQUENCE</scope>
    <source>
        <strain evidence="14">ChiGjej1B1-2707</strain>
    </source>
</reference>
<dbReference type="GO" id="GO:0006233">
    <property type="term" value="P:dTDP biosynthetic process"/>
    <property type="evidence" value="ECO:0007669"/>
    <property type="project" value="InterPro"/>
</dbReference>
<dbReference type="GO" id="GO:0006235">
    <property type="term" value="P:dTTP biosynthetic process"/>
    <property type="evidence" value="ECO:0007669"/>
    <property type="project" value="UniProtKB-UniRule"/>
</dbReference>
<dbReference type="GO" id="GO:0006227">
    <property type="term" value="P:dUDP biosynthetic process"/>
    <property type="evidence" value="ECO:0007669"/>
    <property type="project" value="TreeGrafter"/>
</dbReference>
<comment type="caution">
    <text evidence="14">The sequence shown here is derived from an EMBL/GenBank/DDBJ whole genome shotgun (WGS) entry which is preliminary data.</text>
</comment>
<dbReference type="SUPFAM" id="SSF52540">
    <property type="entry name" value="P-loop containing nucleoside triphosphate hydrolases"/>
    <property type="match status" value="1"/>
</dbReference>
<feature type="binding site" evidence="11">
    <location>
        <begin position="19"/>
        <end position="26"/>
    </location>
    <ligand>
        <name>ATP</name>
        <dbReference type="ChEBI" id="CHEBI:30616"/>
    </ligand>
</feature>
<comment type="catalytic activity">
    <reaction evidence="9 11">
        <text>dTMP + ATP = dTDP + ADP</text>
        <dbReference type="Rhea" id="RHEA:13517"/>
        <dbReference type="ChEBI" id="CHEBI:30616"/>
        <dbReference type="ChEBI" id="CHEBI:58369"/>
        <dbReference type="ChEBI" id="CHEBI:63528"/>
        <dbReference type="ChEBI" id="CHEBI:456216"/>
        <dbReference type="EC" id="2.7.4.9"/>
    </reaction>
</comment>
<evidence type="ECO:0000256" key="7">
    <source>
        <dbReference type="ARBA" id="ARBA00022777"/>
    </source>
</evidence>
<dbReference type="InterPro" id="IPR018094">
    <property type="entry name" value="Thymidylate_kinase"/>
</dbReference>
<comment type="similarity">
    <text evidence="1 11">Belongs to the thymidylate kinase family.</text>
</comment>
<dbReference type="EMBL" id="DVGB01000102">
    <property type="protein sequence ID" value="HIR02267.1"/>
    <property type="molecule type" value="Genomic_DNA"/>
</dbReference>
<keyword evidence="7 11" id="KW-0418">Kinase</keyword>
<dbReference type="Proteomes" id="UP000824261">
    <property type="component" value="Unassembled WGS sequence"/>
</dbReference>
<evidence type="ECO:0000259" key="13">
    <source>
        <dbReference type="Pfam" id="PF02223"/>
    </source>
</evidence>
<dbReference type="InterPro" id="IPR018095">
    <property type="entry name" value="Thymidylate_kin_CS"/>
</dbReference>
<feature type="compositionally biased region" description="Basic residues" evidence="12">
    <location>
        <begin position="275"/>
        <end position="285"/>
    </location>
</feature>
<dbReference type="NCBIfam" id="TIGR00041">
    <property type="entry name" value="DTMP_kinase"/>
    <property type="match status" value="1"/>
</dbReference>
<evidence type="ECO:0000256" key="10">
    <source>
        <dbReference type="ARBA" id="ARBA00057735"/>
    </source>
</evidence>
<dbReference type="PROSITE" id="PS01331">
    <property type="entry name" value="THYMIDYLATE_KINASE"/>
    <property type="match status" value="1"/>
</dbReference>
<organism evidence="14 15">
    <name type="scientific">Candidatus Aveggerthella stercoripullorum</name>
    <dbReference type="NCBI Taxonomy" id="2840688"/>
    <lineage>
        <taxon>Bacteria</taxon>
        <taxon>Bacillati</taxon>
        <taxon>Actinomycetota</taxon>
        <taxon>Coriobacteriia</taxon>
        <taxon>Eggerthellales</taxon>
        <taxon>Eggerthellaceae</taxon>
        <taxon>Eggerthellaceae incertae sedis</taxon>
        <taxon>Candidatus Aveggerthella</taxon>
    </lineage>
</organism>
<dbReference type="Gene3D" id="3.40.50.300">
    <property type="entry name" value="P-loop containing nucleotide triphosphate hydrolases"/>
    <property type="match status" value="1"/>
</dbReference>
<keyword evidence="8 11" id="KW-0067">ATP-binding</keyword>
<evidence type="ECO:0000256" key="8">
    <source>
        <dbReference type="ARBA" id="ARBA00022840"/>
    </source>
</evidence>
<dbReference type="AlphaFoldDB" id="A0A9D1D560"/>
<evidence type="ECO:0000313" key="15">
    <source>
        <dbReference type="Proteomes" id="UP000824261"/>
    </source>
</evidence>
<evidence type="ECO:0000256" key="2">
    <source>
        <dbReference type="ARBA" id="ARBA00012980"/>
    </source>
</evidence>
<comment type="function">
    <text evidence="10 11">Phosphorylation of dTMP to form dTDP in both de novo and salvage pathways of dTTP synthesis.</text>
</comment>
<proteinExistence type="inferred from homology"/>
<dbReference type="InterPro" id="IPR027417">
    <property type="entry name" value="P-loop_NTPase"/>
</dbReference>
<reference evidence="14" key="1">
    <citation type="submission" date="2020-10" db="EMBL/GenBank/DDBJ databases">
        <authorList>
            <person name="Gilroy R."/>
        </authorList>
    </citation>
    <scope>NUCLEOTIDE SEQUENCE</scope>
    <source>
        <strain evidence="14">ChiGjej1B1-2707</strain>
    </source>
</reference>
<dbReference type="Pfam" id="PF02223">
    <property type="entry name" value="Thymidylate_kin"/>
    <property type="match status" value="1"/>
</dbReference>
<keyword evidence="4 11" id="KW-0808">Transferase</keyword>
<dbReference type="GO" id="GO:0005829">
    <property type="term" value="C:cytosol"/>
    <property type="evidence" value="ECO:0007669"/>
    <property type="project" value="TreeGrafter"/>
</dbReference>
<dbReference type="FunFam" id="3.40.50.300:FF:000225">
    <property type="entry name" value="Thymidylate kinase"/>
    <property type="match status" value="1"/>
</dbReference>
<feature type="region of interest" description="Disordered" evidence="12">
    <location>
        <begin position="230"/>
        <end position="326"/>
    </location>
</feature>
<dbReference type="PANTHER" id="PTHR10344:SF4">
    <property type="entry name" value="UMP-CMP KINASE 2, MITOCHONDRIAL"/>
    <property type="match status" value="1"/>
</dbReference>
<evidence type="ECO:0000313" key="14">
    <source>
        <dbReference type="EMBL" id="HIR02267.1"/>
    </source>
</evidence>
<dbReference type="CDD" id="cd01672">
    <property type="entry name" value="TMPK"/>
    <property type="match status" value="1"/>
</dbReference>
<dbReference type="GO" id="GO:0004798">
    <property type="term" value="F:dTMP kinase activity"/>
    <property type="evidence" value="ECO:0007669"/>
    <property type="project" value="UniProtKB-UniRule"/>
</dbReference>
<evidence type="ECO:0000256" key="4">
    <source>
        <dbReference type="ARBA" id="ARBA00022679"/>
    </source>
</evidence>
<sequence length="326" mass="34105">MAYASATHGLPGVFITFEGGEGVGKTTQIAFMERVLKKAGLDVVRLREPGGTKVGEDLRAIVLDAKNDMLDDRAELYLYEAARAQIVAEVIRPALARGAVVLCDRFVDSTVAYQGYGRGLDPDFVRQANEFACQGILPDRTVLLTVDSTSLGLRRATRRLGADRLELAGTEFHQRVNEGFGKIAAAHPDRVRTVSSSTTKSAAARGVWEAVGDVLEAAFGVTVPCDADFASLDRPRRRPSGATKGSGRTTGQKTAEGKKQGAARQGAGGGAHGGRGARRRKRASGKRSDASRASASASRAGGAHEGKGSQNPASGSPTDGSEGARA</sequence>
<feature type="compositionally biased region" description="Low complexity" evidence="12">
    <location>
        <begin position="291"/>
        <end position="301"/>
    </location>
</feature>
<dbReference type="GO" id="GO:0005524">
    <property type="term" value="F:ATP binding"/>
    <property type="evidence" value="ECO:0007669"/>
    <property type="project" value="UniProtKB-UniRule"/>
</dbReference>
<keyword evidence="5 11" id="KW-0545">Nucleotide biosynthesis</keyword>
<evidence type="ECO:0000256" key="9">
    <source>
        <dbReference type="ARBA" id="ARBA00048743"/>
    </source>
</evidence>
<name>A0A9D1D560_9ACTN</name>
<dbReference type="EC" id="2.7.4.9" evidence="2 11"/>
<protein>
    <recommendedName>
        <fullName evidence="3 11">Thymidylate kinase</fullName>
        <ecNumber evidence="2 11">2.7.4.9</ecNumber>
    </recommendedName>
    <alternativeName>
        <fullName evidence="11">dTMP kinase</fullName>
    </alternativeName>
</protein>
<keyword evidence="6 11" id="KW-0547">Nucleotide-binding</keyword>
<evidence type="ECO:0000256" key="11">
    <source>
        <dbReference type="HAMAP-Rule" id="MF_00165"/>
    </source>
</evidence>
<evidence type="ECO:0000256" key="12">
    <source>
        <dbReference type="SAM" id="MobiDB-lite"/>
    </source>
</evidence>
<evidence type="ECO:0000256" key="1">
    <source>
        <dbReference type="ARBA" id="ARBA00009776"/>
    </source>
</evidence>
<feature type="compositionally biased region" description="Polar residues" evidence="12">
    <location>
        <begin position="308"/>
        <end position="319"/>
    </location>
</feature>
<dbReference type="HAMAP" id="MF_00165">
    <property type="entry name" value="Thymidylate_kinase"/>
    <property type="match status" value="1"/>
</dbReference>
<dbReference type="InterPro" id="IPR039430">
    <property type="entry name" value="Thymidylate_kin-like_dom"/>
</dbReference>
<feature type="domain" description="Thymidylate kinase-like" evidence="13">
    <location>
        <begin position="17"/>
        <end position="198"/>
    </location>
</feature>
<evidence type="ECO:0000256" key="5">
    <source>
        <dbReference type="ARBA" id="ARBA00022727"/>
    </source>
</evidence>
<gene>
    <name evidence="11" type="primary">tmk</name>
    <name evidence="14" type="ORF">IAA69_08425</name>
</gene>